<dbReference type="GO" id="GO:0005737">
    <property type="term" value="C:cytoplasm"/>
    <property type="evidence" value="ECO:0007669"/>
    <property type="project" value="TreeGrafter"/>
</dbReference>
<name>G9P6X8_HYPAI</name>
<dbReference type="eggNOG" id="KOG3872">
    <property type="taxonomic scope" value="Eukaryota"/>
</dbReference>
<dbReference type="InterPro" id="IPR008984">
    <property type="entry name" value="SMAD_FHA_dom_sf"/>
</dbReference>
<sequence>MAQSVYRDEALVRLTVVNPSPDFAFPTRNLLLRKSNTTIPLGRMSKKNGVYAAREDNGWIDSAVMSRDHAKLIFDPQSHSVFIKDIGSLHGTFFNNTRLKKHQAQVIKDGDLIQFGIPIDRGSETNPACIMRTGIQFGSLSSVQGPTVFRVPDDSDDEAYSEEDDAIRSSSKILHDHGIRPDPNFMVSDNAVITIESDHEMDSSEPEHEDHPSSPRSDQDQLRMKILESAPPLDEDALFYGDDYEESYMSEDNDDRSTCSLDQTLRRSFLGDDHTAAHVEATVIHEAEIVDRFENDCLPPILSASSAAAAPNDSAEGVHLPSFNDTFRSQEISMSHNNTATDINNDAASMELPSDVQPPLAPEFVEPKFWPEDVALNRATASSLLLDSGADFLNSPLKEHPRLQNATPPLDLDETSAYQFEVTKNAITQQQQQQQQQALATAPETGAGQPLDQQEKSSHGKRKAEEISDLTAEEIPFAERDASQAPSSLNPEARDDSAMDIDDHHSGPSEPHAKRLRRAAEIFGYAAIGGVAVMSALIATAPTL</sequence>
<dbReference type="GeneID" id="25775142"/>
<comment type="caution">
    <text evidence="4">The sequence shown here is derived from an EMBL/GenBank/DDBJ whole genome shotgun (WGS) entry which is preliminary data.</text>
</comment>
<reference evidence="4 5" key="1">
    <citation type="journal article" date="2011" name="Genome Biol.">
        <title>Comparative genome sequence analysis underscores mycoparasitism as the ancestral life style of Trichoderma.</title>
        <authorList>
            <person name="Kubicek C.P."/>
            <person name="Herrera-Estrella A."/>
            <person name="Seidl-Seiboth V."/>
            <person name="Martinez D.A."/>
            <person name="Druzhinina I.S."/>
            <person name="Thon M."/>
            <person name="Zeilinger S."/>
            <person name="Casas-Flores S."/>
            <person name="Horwitz B.A."/>
            <person name="Mukherjee P.K."/>
            <person name="Mukherjee M."/>
            <person name="Kredics L."/>
            <person name="Alcaraz L.D."/>
            <person name="Aerts A."/>
            <person name="Antal Z."/>
            <person name="Atanasova L."/>
            <person name="Cervantes-Badillo M.G."/>
            <person name="Challacombe J."/>
            <person name="Chertkov O."/>
            <person name="McCluskey K."/>
            <person name="Coulpier F."/>
            <person name="Deshpande N."/>
            <person name="von Doehren H."/>
            <person name="Ebbole D.J."/>
            <person name="Esquivel-Naranjo E.U."/>
            <person name="Fekete E."/>
            <person name="Flipphi M."/>
            <person name="Glaser F."/>
            <person name="Gomez-Rodriguez E.Y."/>
            <person name="Gruber S."/>
            <person name="Han C."/>
            <person name="Henrissat B."/>
            <person name="Hermosa R."/>
            <person name="Hernandez-Onate M."/>
            <person name="Karaffa L."/>
            <person name="Kosti I."/>
            <person name="Le Crom S."/>
            <person name="Lindquist E."/>
            <person name="Lucas S."/>
            <person name="Luebeck M."/>
            <person name="Luebeck P.S."/>
            <person name="Margeot A."/>
            <person name="Metz B."/>
            <person name="Misra M."/>
            <person name="Nevalainen H."/>
            <person name="Omann M."/>
            <person name="Packer N."/>
            <person name="Perrone G."/>
            <person name="Uresti-Rivera E.E."/>
            <person name="Salamov A."/>
            <person name="Schmoll M."/>
            <person name="Seiboth B."/>
            <person name="Shapiro H."/>
            <person name="Sukno S."/>
            <person name="Tamayo-Ramos J.A."/>
            <person name="Tisch D."/>
            <person name="Wiest A."/>
            <person name="Wilkinson H.H."/>
            <person name="Zhang M."/>
            <person name="Coutinho P.M."/>
            <person name="Kenerley C.M."/>
            <person name="Monte E."/>
            <person name="Baker S.E."/>
            <person name="Grigoriev I.V."/>
        </authorList>
    </citation>
    <scope>NUCLEOTIDE SEQUENCE [LARGE SCALE GENOMIC DNA]</scope>
    <source>
        <strain evidence="5">ATCC 20476 / IMI 206040</strain>
    </source>
</reference>
<dbReference type="SMART" id="SM00240">
    <property type="entry name" value="FHA"/>
    <property type="match status" value="1"/>
</dbReference>
<organism evidence="4 5">
    <name type="scientific">Hypocrea atroviridis (strain ATCC 20476 / IMI 206040)</name>
    <name type="common">Trichoderma atroviride</name>
    <dbReference type="NCBI Taxonomy" id="452589"/>
    <lineage>
        <taxon>Eukaryota</taxon>
        <taxon>Fungi</taxon>
        <taxon>Dikarya</taxon>
        <taxon>Ascomycota</taxon>
        <taxon>Pezizomycotina</taxon>
        <taxon>Sordariomycetes</taxon>
        <taxon>Hypocreomycetidae</taxon>
        <taxon>Hypocreales</taxon>
        <taxon>Hypocreaceae</taxon>
        <taxon>Trichoderma</taxon>
    </lineage>
</organism>
<dbReference type="KEGG" id="tatv:25775142"/>
<dbReference type="OrthoDB" id="4096268at2759"/>
<feature type="compositionally biased region" description="Acidic residues" evidence="1">
    <location>
        <begin position="154"/>
        <end position="165"/>
    </location>
</feature>
<dbReference type="RefSeq" id="XP_013939159.1">
    <property type="nucleotide sequence ID" value="XM_014083684.1"/>
</dbReference>
<dbReference type="Pfam" id="PF00498">
    <property type="entry name" value="FHA"/>
    <property type="match status" value="1"/>
</dbReference>
<feature type="region of interest" description="Disordered" evidence="1">
    <location>
        <begin position="198"/>
        <end position="220"/>
    </location>
</feature>
<dbReference type="SUPFAM" id="SSF49879">
    <property type="entry name" value="SMAD/FHA domain"/>
    <property type="match status" value="1"/>
</dbReference>
<feature type="domain" description="FHA" evidence="3">
    <location>
        <begin position="39"/>
        <end position="99"/>
    </location>
</feature>
<keyword evidence="5" id="KW-1185">Reference proteome</keyword>
<dbReference type="OMA" id="EPEHEDH"/>
<feature type="compositionally biased region" description="Basic and acidic residues" evidence="1">
    <location>
        <begin position="492"/>
        <end position="513"/>
    </location>
</feature>
<gene>
    <name evidence="4" type="ORF">TRIATDRAFT_130638</name>
</gene>
<dbReference type="InterPro" id="IPR051176">
    <property type="entry name" value="Cent_Immune-Sig_Mod"/>
</dbReference>
<keyword evidence="2" id="KW-0472">Membrane</keyword>
<dbReference type="PROSITE" id="PS50006">
    <property type="entry name" value="FHA_DOMAIN"/>
    <property type="match status" value="1"/>
</dbReference>
<dbReference type="Proteomes" id="UP000005426">
    <property type="component" value="Unassembled WGS sequence"/>
</dbReference>
<dbReference type="STRING" id="452589.G9P6X8"/>
<evidence type="ECO:0000313" key="5">
    <source>
        <dbReference type="Proteomes" id="UP000005426"/>
    </source>
</evidence>
<protein>
    <recommendedName>
        <fullName evidence="3">FHA domain-containing protein</fullName>
    </recommendedName>
</protein>
<evidence type="ECO:0000256" key="1">
    <source>
        <dbReference type="SAM" id="MobiDB-lite"/>
    </source>
</evidence>
<keyword evidence="2" id="KW-1133">Transmembrane helix</keyword>
<dbReference type="EMBL" id="ABDG02000027">
    <property type="protein sequence ID" value="EHK40703.1"/>
    <property type="molecule type" value="Genomic_DNA"/>
</dbReference>
<dbReference type="PANTHER" id="PTHR15715">
    <property type="entry name" value="CENTROSOMAL PROTEIN OF 170 KDA"/>
    <property type="match status" value="1"/>
</dbReference>
<dbReference type="Gene3D" id="2.60.200.20">
    <property type="match status" value="1"/>
</dbReference>
<dbReference type="PANTHER" id="PTHR15715:SF48">
    <property type="entry name" value="FHA DOMAIN-CONTAINING PROTEIN"/>
    <property type="match status" value="1"/>
</dbReference>
<feature type="region of interest" description="Disordered" evidence="1">
    <location>
        <begin position="429"/>
        <end position="513"/>
    </location>
</feature>
<evidence type="ECO:0000313" key="4">
    <source>
        <dbReference type="EMBL" id="EHK40703.1"/>
    </source>
</evidence>
<dbReference type="HOGENOM" id="CLU_020940_0_0_1"/>
<feature type="region of interest" description="Disordered" evidence="1">
    <location>
        <begin position="150"/>
        <end position="181"/>
    </location>
</feature>
<accession>G9P6X8</accession>
<feature type="compositionally biased region" description="Basic and acidic residues" evidence="1">
    <location>
        <begin position="453"/>
        <end position="466"/>
    </location>
</feature>
<evidence type="ECO:0000259" key="3">
    <source>
        <dbReference type="PROSITE" id="PS50006"/>
    </source>
</evidence>
<proteinExistence type="predicted"/>
<feature type="transmembrane region" description="Helical" evidence="2">
    <location>
        <begin position="522"/>
        <end position="541"/>
    </location>
</feature>
<dbReference type="InterPro" id="IPR000253">
    <property type="entry name" value="FHA_dom"/>
</dbReference>
<evidence type="ECO:0000256" key="2">
    <source>
        <dbReference type="SAM" id="Phobius"/>
    </source>
</evidence>
<keyword evidence="2" id="KW-0812">Transmembrane</keyword>
<dbReference type="AlphaFoldDB" id="G9P6X8"/>